<keyword evidence="4" id="KW-1185">Reference proteome</keyword>
<dbReference type="Proteomes" id="UP001239445">
    <property type="component" value="Unassembled WGS sequence"/>
</dbReference>
<gene>
    <name evidence="3" type="ORF">QBC47DRAFT_432418</name>
</gene>
<evidence type="ECO:0000259" key="2">
    <source>
        <dbReference type="Pfam" id="PF06985"/>
    </source>
</evidence>
<name>A0AAJ0B6Q2_9PEZI</name>
<evidence type="ECO:0000313" key="4">
    <source>
        <dbReference type="Proteomes" id="UP001239445"/>
    </source>
</evidence>
<dbReference type="Pfam" id="PF26639">
    <property type="entry name" value="Het-6_barrel"/>
    <property type="match status" value="1"/>
</dbReference>
<dbReference type="EMBL" id="MU839839">
    <property type="protein sequence ID" value="KAK1752724.1"/>
    <property type="molecule type" value="Genomic_DNA"/>
</dbReference>
<organism evidence="3 4">
    <name type="scientific">Echria macrotheca</name>
    <dbReference type="NCBI Taxonomy" id="438768"/>
    <lineage>
        <taxon>Eukaryota</taxon>
        <taxon>Fungi</taxon>
        <taxon>Dikarya</taxon>
        <taxon>Ascomycota</taxon>
        <taxon>Pezizomycotina</taxon>
        <taxon>Sordariomycetes</taxon>
        <taxon>Sordariomycetidae</taxon>
        <taxon>Sordariales</taxon>
        <taxon>Schizotheciaceae</taxon>
        <taxon>Echria</taxon>
    </lineage>
</organism>
<dbReference type="InterPro" id="IPR010730">
    <property type="entry name" value="HET"/>
</dbReference>
<dbReference type="AlphaFoldDB" id="A0AAJ0B6Q2"/>
<dbReference type="InterPro" id="IPR052895">
    <property type="entry name" value="HetReg/Transcr_Mod"/>
</dbReference>
<comment type="caution">
    <text evidence="3">The sequence shown here is derived from an EMBL/GenBank/DDBJ whole genome shotgun (WGS) entry which is preliminary data.</text>
</comment>
<evidence type="ECO:0000313" key="3">
    <source>
        <dbReference type="EMBL" id="KAK1752724.1"/>
    </source>
</evidence>
<dbReference type="PANTHER" id="PTHR24148">
    <property type="entry name" value="ANKYRIN REPEAT DOMAIN-CONTAINING PROTEIN 39 HOMOLOG-RELATED"/>
    <property type="match status" value="1"/>
</dbReference>
<dbReference type="PANTHER" id="PTHR24148:SF64">
    <property type="entry name" value="HETEROKARYON INCOMPATIBILITY DOMAIN-CONTAINING PROTEIN"/>
    <property type="match status" value="1"/>
</dbReference>
<protein>
    <submittedName>
        <fullName evidence="3">Heterokaryon incompatibility protein-domain-containing protein</fullName>
    </submittedName>
</protein>
<evidence type="ECO:0000256" key="1">
    <source>
        <dbReference type="SAM" id="MobiDB-lite"/>
    </source>
</evidence>
<feature type="region of interest" description="Disordered" evidence="1">
    <location>
        <begin position="372"/>
        <end position="401"/>
    </location>
</feature>
<sequence length="795" mass="88953">MEEPSVYSPLDPSTTEIRLLIIHPAQDPSFPLICTLQHARLSETPQFEALSYTWGSPIPPCPILLNNKSFSIQENAHAALRRLRLPSKNRTVWIDAICINQSDQAEKEGQLVLMRQIYEQAEQVCVWLGEPCPGTSVAVEHLTSRFGGVVATTLGRSVDNYYMAELVAPSSPLRNPGSGYAWQWANQLDVEVNQGDLRELLSRPWWSRVWIVQEVVVAKKVVVMVGGDVFGWECIARSLDRIRTAGVVLSSGEGANEVFGVVVNPEVYAAQDDTFRMIERLRFLWKHGKTNVSIYQLLYEFRHLQCTDARDRVFGCLGLATADGQNLGIRPDYTSSTAEVFVNAAVSVMKETKSLSLFHYVREWRGVEVPTAPRQAFSPPDQAKYHDVGAMVSDGPETKPRRGWARLPDGWERVPIGEETTLSWGASIKSLVWRGKSTVRYLDHNTGSLHETSPLEGKEPPLARHAARQRDLPPGWVKTWDNLGRASVRYAPDEASTQKPSDQNNIALPSWVPNWCCPTHIDPTPLIGYPSHAERYWASGDSEATIQHDPSSHTMGVDGVVFDKIIRLAEPWHPDPARPVLTRRGVRALEGWETLALDTSLFSTPCPYSHLEEGRKTALWRTYIADCGGELADPGTGTTFLECWYDRSEKGWAKLPPSLDEMTSLGLWAATGVSVDLSYLHWDLHNEIRRVEKDESAETAGSEKLYGMYLERIRNACGHRALFVTERGYIGLAPWNAKVGDEVCVLKGAKTPFLLREKEGGKHRLVGEAYVLGIMEGEAMQGDDVGERMRTFWLV</sequence>
<feature type="domain" description="Heterokaryon incompatibility" evidence="2">
    <location>
        <begin position="47"/>
        <end position="214"/>
    </location>
</feature>
<proteinExistence type="predicted"/>
<accession>A0AAJ0B6Q2</accession>
<feature type="region of interest" description="Disordered" evidence="1">
    <location>
        <begin position="446"/>
        <end position="474"/>
    </location>
</feature>
<dbReference type="Pfam" id="PF06985">
    <property type="entry name" value="HET"/>
    <property type="match status" value="1"/>
</dbReference>
<reference evidence="3" key="1">
    <citation type="submission" date="2023-06" db="EMBL/GenBank/DDBJ databases">
        <title>Genome-scale phylogeny and comparative genomics of the fungal order Sordariales.</title>
        <authorList>
            <consortium name="Lawrence Berkeley National Laboratory"/>
            <person name="Hensen N."/>
            <person name="Bonometti L."/>
            <person name="Westerberg I."/>
            <person name="Brannstrom I.O."/>
            <person name="Guillou S."/>
            <person name="Cros-Aarteil S."/>
            <person name="Calhoun S."/>
            <person name="Haridas S."/>
            <person name="Kuo A."/>
            <person name="Mondo S."/>
            <person name="Pangilinan J."/>
            <person name="Riley R."/>
            <person name="Labutti K."/>
            <person name="Andreopoulos B."/>
            <person name="Lipzen A."/>
            <person name="Chen C."/>
            <person name="Yanf M."/>
            <person name="Daum C."/>
            <person name="Ng V."/>
            <person name="Clum A."/>
            <person name="Steindorff A."/>
            <person name="Ohm R."/>
            <person name="Martin F."/>
            <person name="Silar P."/>
            <person name="Natvig D."/>
            <person name="Lalanne C."/>
            <person name="Gautier V."/>
            <person name="Ament-Velasquez S.L."/>
            <person name="Kruys A."/>
            <person name="Hutchinson M.I."/>
            <person name="Powell A.J."/>
            <person name="Barry K."/>
            <person name="Miller A.N."/>
            <person name="Grigoriev I.V."/>
            <person name="Debuchy R."/>
            <person name="Gladieux P."/>
            <person name="Thoren M.H."/>
            <person name="Johannesson H."/>
        </authorList>
    </citation>
    <scope>NUCLEOTIDE SEQUENCE</scope>
    <source>
        <strain evidence="3">PSN4</strain>
    </source>
</reference>